<dbReference type="FunFam" id="1.25.10.10:FF:000124">
    <property type="entry name" value="lisH domain-containing protein ARMC9 isoform X1"/>
    <property type="match status" value="1"/>
</dbReference>
<keyword evidence="6" id="KW-0206">Cytoskeleton</keyword>
<feature type="domain" description="ARMC9 CTLH-like" evidence="10">
    <location>
        <begin position="59"/>
        <end position="188"/>
    </location>
</feature>
<protein>
    <recommendedName>
        <fullName evidence="3">LisH domain-containing protein ARMC9</fullName>
    </recommendedName>
</protein>
<dbReference type="InterPro" id="IPR016024">
    <property type="entry name" value="ARM-type_fold"/>
</dbReference>
<sequence length="851" mass="94899">MGDLVAFEAELNNIVKEYLDFCSYEDTSTTFEQECSRKGKPNPISGGRVKNNEKKLGLQREFVTLFDHGERRDFFVLWDQHIPSYIRKDDSVSQKLEFYLHIYFAIYPIKYGQSKNSKAKMDEAMSAFKDYLETGGASLSQTTEFLPFYALPFVPNPRAHPSFKELFSESWVPDLKMRLEKFLTLTLKSASQPRLFDMYRDGGSVSKEMLGQMQHMQQQVVDAEKRTMTYMKRYNKMQGDYHNLIGITAELVDSLENCVHGDMVTPEYLQGVCNRLFSNQMRQTMDFTRPGTPDYYQAGAALRDSIAPQNQTKPADEPGLLPSLDYDSVKRDMTHGPERIRALLLQALRWRLTRSVAGEQRNTVLAAYINNDLLGCTVEGPHRQAVLDMLSSPSEVVRQYTARLFNTFASLADGRTYLAQCTEVLQVLEDTLKAEDKDSITRENVLGALQKLSLRRHLQSLMIDNGIISWLVDILEDSDALSDYTLEYSVALLMNLCLRTAGKHKCAMEAHKVLKVLTDLLGIDNQEIRPYVNGALYSILAIPTIKEEAKAMGLEDILKMYIKEGNNDMNRQFEFIIKQLNSNEPPSDADSDDEEEEDDDDDEDQDAMEADLDKAEVLKPAPGELVGEKLLSSEYLGIMTHSLSPRRKGWTDNVSALNEPLTRPITPTSRKAGLIPSQQGSRAAAGYQSPTKGQYNNGAVGGYSRPATSNSRPPTQAGSRSRPNTGPSRPQTGNRNAAGDGQTSDFLATHTGLQSSRPLAPVVDDQFLRPSSKSSNVNDYSQAFGSRPKIPRTPEVGGGRLSTPPPGPQRSSSPPLSRPTSGRQSGASRKSTSADLVSHQQRTASRNKKSA</sequence>
<dbReference type="OrthoDB" id="538223at2759"/>
<dbReference type="RefSeq" id="XP_019642894.1">
    <property type="nucleotide sequence ID" value="XM_019787335.1"/>
</dbReference>
<feature type="compositionally biased region" description="Polar residues" evidence="8">
    <location>
        <begin position="706"/>
        <end position="757"/>
    </location>
</feature>
<comment type="subcellular location">
    <subcellularLocation>
        <location evidence="2">Cytoplasm</location>
        <location evidence="2">Cytoskeleton</location>
        <location evidence="2">Cilium basal body</location>
    </subcellularLocation>
    <subcellularLocation>
        <location evidence="1">Cytoplasm</location>
        <location evidence="1">Cytoskeleton</location>
        <location evidence="1">Microtubule organizing center</location>
        <location evidence="1">Centrosome</location>
        <location evidence="1">Centriole</location>
    </subcellularLocation>
</comment>
<evidence type="ECO:0000256" key="6">
    <source>
        <dbReference type="ARBA" id="ARBA00023212"/>
    </source>
</evidence>
<dbReference type="InterPro" id="IPR056327">
    <property type="entry name" value="ARMC9_CTLH-like_dom"/>
</dbReference>
<feature type="compositionally biased region" description="Polar residues" evidence="8">
    <location>
        <begin position="823"/>
        <end position="844"/>
    </location>
</feature>
<dbReference type="Proteomes" id="UP000515135">
    <property type="component" value="Unplaced"/>
</dbReference>
<dbReference type="InterPro" id="IPR040369">
    <property type="entry name" value="ARMC9"/>
</dbReference>
<keyword evidence="7" id="KW-0966">Cell projection</keyword>
<dbReference type="SMART" id="SM00667">
    <property type="entry name" value="LisH"/>
    <property type="match status" value="1"/>
</dbReference>
<name>A0A6P5A9J8_BRABE</name>
<evidence type="ECO:0000313" key="12">
    <source>
        <dbReference type="RefSeq" id="XP_019642894.1"/>
    </source>
</evidence>
<evidence type="ECO:0000313" key="11">
    <source>
        <dbReference type="Proteomes" id="UP000515135"/>
    </source>
</evidence>
<feature type="domain" description="LisH" evidence="9">
    <location>
        <begin position="462"/>
        <end position="581"/>
    </location>
</feature>
<feature type="region of interest" description="Disordered" evidence="8">
    <location>
        <begin position="581"/>
        <end position="606"/>
    </location>
</feature>
<evidence type="ECO:0000256" key="7">
    <source>
        <dbReference type="ARBA" id="ARBA00023273"/>
    </source>
</evidence>
<evidence type="ECO:0000256" key="1">
    <source>
        <dbReference type="ARBA" id="ARBA00004114"/>
    </source>
</evidence>
<dbReference type="AlphaFoldDB" id="A0A6P5A9J8"/>
<evidence type="ECO:0000256" key="8">
    <source>
        <dbReference type="SAM" id="MobiDB-lite"/>
    </source>
</evidence>
<dbReference type="PANTHER" id="PTHR14881">
    <property type="entry name" value="LISH DOMAIN-CONTAINING PROTEIN ARMC9"/>
    <property type="match status" value="1"/>
</dbReference>
<dbReference type="GO" id="GO:0036064">
    <property type="term" value="C:ciliary basal body"/>
    <property type="evidence" value="ECO:0007669"/>
    <property type="project" value="InterPro"/>
</dbReference>
<dbReference type="InterPro" id="IPR048959">
    <property type="entry name" value="ARMC9_ARM_dom"/>
</dbReference>
<evidence type="ECO:0000256" key="3">
    <source>
        <dbReference type="ARBA" id="ARBA00021146"/>
    </source>
</evidence>
<feature type="region of interest" description="Disordered" evidence="8">
    <location>
        <begin position="659"/>
        <end position="851"/>
    </location>
</feature>
<evidence type="ECO:0000256" key="2">
    <source>
        <dbReference type="ARBA" id="ARBA00004120"/>
    </source>
</evidence>
<dbReference type="GO" id="GO:0097542">
    <property type="term" value="C:ciliary tip"/>
    <property type="evidence" value="ECO:0007669"/>
    <property type="project" value="TreeGrafter"/>
</dbReference>
<proteinExistence type="predicted"/>
<dbReference type="InterPro" id="IPR006594">
    <property type="entry name" value="LisH"/>
</dbReference>
<reference evidence="12" key="1">
    <citation type="submission" date="2025-08" db="UniProtKB">
        <authorList>
            <consortium name="RefSeq"/>
        </authorList>
    </citation>
    <scope>IDENTIFICATION</scope>
    <source>
        <tissue evidence="12">Gonad</tissue>
    </source>
</reference>
<organism evidence="11 12">
    <name type="scientific">Branchiostoma belcheri</name>
    <name type="common">Amphioxus</name>
    <dbReference type="NCBI Taxonomy" id="7741"/>
    <lineage>
        <taxon>Eukaryota</taxon>
        <taxon>Metazoa</taxon>
        <taxon>Chordata</taxon>
        <taxon>Cephalochordata</taxon>
        <taxon>Leptocardii</taxon>
        <taxon>Amphioxiformes</taxon>
        <taxon>Branchiostomatidae</taxon>
        <taxon>Branchiostoma</taxon>
    </lineage>
</organism>
<dbReference type="InterPro" id="IPR011989">
    <property type="entry name" value="ARM-like"/>
</dbReference>
<keyword evidence="11" id="KW-1185">Reference proteome</keyword>
<dbReference type="GO" id="GO:0060271">
    <property type="term" value="P:cilium assembly"/>
    <property type="evidence" value="ECO:0007669"/>
    <property type="project" value="InterPro"/>
</dbReference>
<dbReference type="Pfam" id="PF21050">
    <property type="entry name" value="ARMC9_ARM"/>
    <property type="match status" value="1"/>
</dbReference>
<gene>
    <name evidence="12" type="primary">LOC109484113</name>
</gene>
<evidence type="ECO:0000256" key="4">
    <source>
        <dbReference type="ARBA" id="ARBA00022490"/>
    </source>
</evidence>
<dbReference type="KEGG" id="bbel:109484113"/>
<dbReference type="SUPFAM" id="SSF48371">
    <property type="entry name" value="ARM repeat"/>
    <property type="match status" value="1"/>
</dbReference>
<dbReference type="GO" id="GO:0005814">
    <property type="term" value="C:centriole"/>
    <property type="evidence" value="ECO:0007669"/>
    <property type="project" value="UniProtKB-SubCell"/>
</dbReference>
<feature type="compositionally biased region" description="Polar residues" evidence="8">
    <location>
        <begin position="688"/>
        <end position="697"/>
    </location>
</feature>
<dbReference type="GeneID" id="109484113"/>
<accession>A0A6P5A9J8</accession>
<evidence type="ECO:0000256" key="5">
    <source>
        <dbReference type="ARBA" id="ARBA00022794"/>
    </source>
</evidence>
<dbReference type="Pfam" id="PF23138">
    <property type="entry name" value="CTLH_Armc9"/>
    <property type="match status" value="1"/>
</dbReference>
<feature type="compositionally biased region" description="Acidic residues" evidence="8">
    <location>
        <begin position="587"/>
        <end position="606"/>
    </location>
</feature>
<dbReference type="InterPro" id="IPR048957">
    <property type="entry name" value="ARMC9_LisH"/>
</dbReference>
<dbReference type="PANTHER" id="PTHR14881:SF4">
    <property type="entry name" value="LISH DOMAIN-CONTAINING PROTEIN ARMC9"/>
    <property type="match status" value="1"/>
</dbReference>
<dbReference type="PROSITE" id="PS50896">
    <property type="entry name" value="LISH"/>
    <property type="match status" value="1"/>
</dbReference>
<dbReference type="Gene3D" id="1.25.10.10">
    <property type="entry name" value="Leucine-rich Repeat Variant"/>
    <property type="match status" value="1"/>
</dbReference>
<dbReference type="Pfam" id="PF21051">
    <property type="entry name" value="ARMC9_LisH"/>
    <property type="match status" value="1"/>
</dbReference>
<keyword evidence="4" id="KW-0963">Cytoplasm</keyword>
<keyword evidence="5" id="KW-0970">Cilium biogenesis/degradation</keyword>
<evidence type="ECO:0000259" key="10">
    <source>
        <dbReference type="Pfam" id="PF23138"/>
    </source>
</evidence>
<feature type="compositionally biased region" description="Low complexity" evidence="8">
    <location>
        <begin position="809"/>
        <end position="822"/>
    </location>
</feature>
<feature type="compositionally biased region" description="Polar residues" evidence="8">
    <location>
        <begin position="769"/>
        <end position="784"/>
    </location>
</feature>
<evidence type="ECO:0000259" key="9">
    <source>
        <dbReference type="Pfam" id="PF21050"/>
    </source>
</evidence>